<accession>A0A915L916</accession>
<organism evidence="1 2">
    <name type="scientific">Romanomermis culicivorax</name>
    <name type="common">Nematode worm</name>
    <dbReference type="NCBI Taxonomy" id="13658"/>
    <lineage>
        <taxon>Eukaryota</taxon>
        <taxon>Metazoa</taxon>
        <taxon>Ecdysozoa</taxon>
        <taxon>Nematoda</taxon>
        <taxon>Enoplea</taxon>
        <taxon>Dorylaimia</taxon>
        <taxon>Mermithida</taxon>
        <taxon>Mermithoidea</taxon>
        <taxon>Mermithidae</taxon>
        <taxon>Romanomermis</taxon>
    </lineage>
</organism>
<dbReference type="WBParaSite" id="nRc.2.0.1.t46241-RA">
    <property type="protein sequence ID" value="nRc.2.0.1.t46241-RA"/>
    <property type="gene ID" value="nRc.2.0.1.g46241"/>
</dbReference>
<evidence type="ECO:0000313" key="1">
    <source>
        <dbReference type="Proteomes" id="UP000887565"/>
    </source>
</evidence>
<reference evidence="2" key="1">
    <citation type="submission" date="2022-11" db="UniProtKB">
        <authorList>
            <consortium name="WormBaseParasite"/>
        </authorList>
    </citation>
    <scope>IDENTIFICATION</scope>
</reference>
<evidence type="ECO:0000313" key="2">
    <source>
        <dbReference type="WBParaSite" id="nRc.2.0.1.t46241-RA"/>
    </source>
</evidence>
<dbReference type="AlphaFoldDB" id="A0A915L916"/>
<keyword evidence="1" id="KW-1185">Reference proteome</keyword>
<sequence length="59" mass="6626">MRGALWTPLPATFHSSKNTGAFKYTHLRAWLLSKRLDLSQKAVGFVRTEYGPSSWAACL</sequence>
<proteinExistence type="predicted"/>
<dbReference type="Proteomes" id="UP000887565">
    <property type="component" value="Unplaced"/>
</dbReference>
<protein>
    <submittedName>
        <fullName evidence="2">Uncharacterized protein</fullName>
    </submittedName>
</protein>
<name>A0A915L916_ROMCU</name>